<evidence type="ECO:0000313" key="4">
    <source>
        <dbReference type="Proteomes" id="UP001165135"/>
    </source>
</evidence>
<dbReference type="Pfam" id="PF13280">
    <property type="entry name" value="WYL"/>
    <property type="match status" value="1"/>
</dbReference>
<dbReference type="InterPro" id="IPR026881">
    <property type="entry name" value="WYL_dom"/>
</dbReference>
<evidence type="ECO:0000313" key="3">
    <source>
        <dbReference type="EMBL" id="GLY74549.1"/>
    </source>
</evidence>
<organism evidence="3 4">
    <name type="scientific">Actinoallomurus iriomotensis</name>
    <dbReference type="NCBI Taxonomy" id="478107"/>
    <lineage>
        <taxon>Bacteria</taxon>
        <taxon>Bacillati</taxon>
        <taxon>Actinomycetota</taxon>
        <taxon>Actinomycetes</taxon>
        <taxon>Streptosporangiales</taxon>
        <taxon>Thermomonosporaceae</taxon>
        <taxon>Actinoallomurus</taxon>
    </lineage>
</organism>
<dbReference type="PROSITE" id="PS52050">
    <property type="entry name" value="WYL"/>
    <property type="match status" value="1"/>
</dbReference>
<evidence type="ECO:0000259" key="1">
    <source>
        <dbReference type="Pfam" id="PF13280"/>
    </source>
</evidence>
<proteinExistence type="predicted"/>
<dbReference type="EMBL" id="BSTJ01000003">
    <property type="protein sequence ID" value="GLY74549.1"/>
    <property type="molecule type" value="Genomic_DNA"/>
</dbReference>
<dbReference type="Proteomes" id="UP001165135">
    <property type="component" value="Unassembled WGS sequence"/>
</dbReference>
<evidence type="ECO:0008006" key="5">
    <source>
        <dbReference type="Google" id="ProtNLM"/>
    </source>
</evidence>
<feature type="domain" description="Helicase XPB/Ssl2 N-terminal" evidence="2">
    <location>
        <begin position="499"/>
        <end position="621"/>
    </location>
</feature>
<sequence length="788" mass="83770">MGPDPDYRCGVSTETYADWLRARDDDELRALFACRPELITPVPSDITALSSRASAPSALSRALDRLDRLALSVFEALLVLPSPTTYEDLAAAVGADVRGALGRLRSLALVWGDDDELRVAPGARGAVPHPAGLGPPAKEAFASYPSDRMTALLDDLGLGSVQAICERIGPLVADAGPEARAALDRLAWGPPIGKVEGARRPVTLASANSPIERLLARGLLAATDDRTVTLPREVGLFLRGGRVFRDLETAPPPLGGTVRERKLVDSTAGGQAFTTVRTIEDLLERWGVDPPGVLRSGGLGIRDLRATATHLDLPEWTTALLVEVAYAAGLLARSGDYDGSGMGSRGGDAVWLPTPAYDLWRLHDTERRWVTVAGAWLRMDRVPGLAGERDERDRLINALSDEAIRASAPQVRRATLEALADAPAGTAPATEGVYANLAWHQPRRGGVLRERLVGWTLREAEALGVTGFRALAQHTRVLLAGGDAEAALRAVLPTPVDHVMIQADLTAVAPGPLVADLARELALAADVESTGGATVYRFTPESVRRALDAGRGASELIELLTRHSTTALPQPLSYLIEDVARRHGRLRVGIASAYVRSDDPAVLEEIMADRRAEQLRLHRLAPTVLASRVPRSELLDGLRVLGYAPVAESPEGSVVITRLDSQRADTAGHGAYEPAHQSVFGSGPDGSVITAAVRALRAGDEAARVAAPNGSPPRSPAAAMVQRLREATDRGGRVWIGYLDQQGQASSRIIEPARIEGGFLTAYDATRAAVHRFALHRITGVADVDGAG</sequence>
<protein>
    <recommendedName>
        <fullName evidence="5">Helicase XPB/Ssl2 N-terminal domain-containing protein</fullName>
    </recommendedName>
</protein>
<feature type="domain" description="WYL" evidence="1">
    <location>
        <begin position="721"/>
        <end position="781"/>
    </location>
</feature>
<reference evidence="3" key="1">
    <citation type="submission" date="2023-03" db="EMBL/GenBank/DDBJ databases">
        <title>Actinoallomurus iriomotensis NBRC 103681.</title>
        <authorList>
            <person name="Ichikawa N."/>
            <person name="Sato H."/>
            <person name="Tonouchi N."/>
        </authorList>
    </citation>
    <scope>NUCLEOTIDE SEQUENCE</scope>
    <source>
        <strain evidence="3">NBRC 103681</strain>
    </source>
</reference>
<accession>A0A9W6RFC5</accession>
<gene>
    <name evidence="3" type="ORF">Airi01_028160</name>
</gene>
<dbReference type="InterPro" id="IPR032830">
    <property type="entry name" value="XPB/Ssl2_N"/>
</dbReference>
<dbReference type="AlphaFoldDB" id="A0A9W6RFC5"/>
<name>A0A9W6RFC5_9ACTN</name>
<evidence type="ECO:0000259" key="2">
    <source>
        <dbReference type="Pfam" id="PF13625"/>
    </source>
</evidence>
<dbReference type="Pfam" id="PF13625">
    <property type="entry name" value="Helicase_C_3"/>
    <property type="match status" value="1"/>
</dbReference>
<comment type="caution">
    <text evidence="3">The sequence shown here is derived from an EMBL/GenBank/DDBJ whole genome shotgun (WGS) entry which is preliminary data.</text>
</comment>